<dbReference type="Proteomes" id="UP001341281">
    <property type="component" value="Chromosome 08"/>
</dbReference>
<sequence>MKLLLSAFEQIHGLNTNFYKSELFCFVGNGQDSLDQYMALFGCNNRNLPLRYLEIPIHYWILHNPKYKMAEDRFKKHLSSWKGKHLAVWKTDIDELHVKQTTNIPKGFLKKLDYFCSRFYWQQDKNKIKILDLLGGTSNSNLNIRGILESTL</sequence>
<gene>
    <name evidence="1" type="ORF">U9M48_035108</name>
</gene>
<keyword evidence="2" id="KW-1185">Reference proteome</keyword>
<evidence type="ECO:0000313" key="2">
    <source>
        <dbReference type="Proteomes" id="UP001341281"/>
    </source>
</evidence>
<dbReference type="EMBL" id="CP144752">
    <property type="protein sequence ID" value="WVZ88608.1"/>
    <property type="molecule type" value="Genomic_DNA"/>
</dbReference>
<accession>A0AAQ3UAK9</accession>
<reference evidence="1 2" key="1">
    <citation type="submission" date="2024-02" db="EMBL/GenBank/DDBJ databases">
        <title>High-quality chromosome-scale genome assembly of Pensacola bahiagrass (Paspalum notatum Flugge var. saurae).</title>
        <authorList>
            <person name="Vega J.M."/>
            <person name="Podio M."/>
            <person name="Orjuela J."/>
            <person name="Siena L.A."/>
            <person name="Pessino S.C."/>
            <person name="Combes M.C."/>
            <person name="Mariac C."/>
            <person name="Albertini E."/>
            <person name="Pupilli F."/>
            <person name="Ortiz J.P.A."/>
            <person name="Leblanc O."/>
        </authorList>
    </citation>
    <scope>NUCLEOTIDE SEQUENCE [LARGE SCALE GENOMIC DNA]</scope>
    <source>
        <strain evidence="1">R1</strain>
        <tissue evidence="1">Leaf</tissue>
    </source>
</reference>
<proteinExistence type="predicted"/>
<protein>
    <submittedName>
        <fullName evidence="1">Uncharacterized protein</fullName>
    </submittedName>
</protein>
<dbReference type="AlphaFoldDB" id="A0AAQ3UAK9"/>
<name>A0AAQ3UAK9_PASNO</name>
<evidence type="ECO:0000313" key="1">
    <source>
        <dbReference type="EMBL" id="WVZ88608.1"/>
    </source>
</evidence>
<organism evidence="1 2">
    <name type="scientific">Paspalum notatum var. saurae</name>
    <dbReference type="NCBI Taxonomy" id="547442"/>
    <lineage>
        <taxon>Eukaryota</taxon>
        <taxon>Viridiplantae</taxon>
        <taxon>Streptophyta</taxon>
        <taxon>Embryophyta</taxon>
        <taxon>Tracheophyta</taxon>
        <taxon>Spermatophyta</taxon>
        <taxon>Magnoliopsida</taxon>
        <taxon>Liliopsida</taxon>
        <taxon>Poales</taxon>
        <taxon>Poaceae</taxon>
        <taxon>PACMAD clade</taxon>
        <taxon>Panicoideae</taxon>
        <taxon>Andropogonodae</taxon>
        <taxon>Paspaleae</taxon>
        <taxon>Paspalinae</taxon>
        <taxon>Paspalum</taxon>
    </lineage>
</organism>
<dbReference type="PANTHER" id="PTHR33116">
    <property type="entry name" value="REVERSE TRANSCRIPTASE ZINC-BINDING DOMAIN-CONTAINING PROTEIN-RELATED-RELATED"/>
    <property type="match status" value="1"/>
</dbReference>
<dbReference type="PANTHER" id="PTHR33116:SF87">
    <property type="entry name" value="OS01G0158850 PROTEIN"/>
    <property type="match status" value="1"/>
</dbReference>